<accession>A0AAV0EHW8</accession>
<feature type="region of interest" description="Disordered" evidence="1">
    <location>
        <begin position="24"/>
        <end position="179"/>
    </location>
</feature>
<gene>
    <name evidence="2" type="ORF">CEPIT_LOCUS23772</name>
</gene>
<feature type="compositionally biased region" description="Basic residues" evidence="1">
    <location>
        <begin position="31"/>
        <end position="59"/>
    </location>
</feature>
<name>A0AAV0EHW8_9ASTE</name>
<reference evidence="2" key="1">
    <citation type="submission" date="2022-07" db="EMBL/GenBank/DDBJ databases">
        <authorList>
            <person name="Macas J."/>
            <person name="Novak P."/>
            <person name="Neumann P."/>
        </authorList>
    </citation>
    <scope>NUCLEOTIDE SEQUENCE</scope>
</reference>
<evidence type="ECO:0000313" key="2">
    <source>
        <dbReference type="EMBL" id="CAH9121538.1"/>
    </source>
</evidence>
<dbReference type="AlphaFoldDB" id="A0AAV0EHW8"/>
<comment type="caution">
    <text evidence="2">The sequence shown here is derived from an EMBL/GenBank/DDBJ whole genome shotgun (WGS) entry which is preliminary data.</text>
</comment>
<keyword evidence="3" id="KW-1185">Reference proteome</keyword>
<dbReference type="Proteomes" id="UP001152523">
    <property type="component" value="Unassembled WGS sequence"/>
</dbReference>
<evidence type="ECO:0000313" key="3">
    <source>
        <dbReference type="Proteomes" id="UP001152523"/>
    </source>
</evidence>
<evidence type="ECO:0000256" key="1">
    <source>
        <dbReference type="SAM" id="MobiDB-lite"/>
    </source>
</evidence>
<feature type="compositionally biased region" description="Polar residues" evidence="1">
    <location>
        <begin position="105"/>
        <end position="132"/>
    </location>
</feature>
<feature type="compositionally biased region" description="Basic and acidic residues" evidence="1">
    <location>
        <begin position="63"/>
        <end position="80"/>
    </location>
</feature>
<organism evidence="2 3">
    <name type="scientific">Cuscuta epithymum</name>
    <dbReference type="NCBI Taxonomy" id="186058"/>
    <lineage>
        <taxon>Eukaryota</taxon>
        <taxon>Viridiplantae</taxon>
        <taxon>Streptophyta</taxon>
        <taxon>Embryophyta</taxon>
        <taxon>Tracheophyta</taxon>
        <taxon>Spermatophyta</taxon>
        <taxon>Magnoliopsida</taxon>
        <taxon>eudicotyledons</taxon>
        <taxon>Gunneridae</taxon>
        <taxon>Pentapetalae</taxon>
        <taxon>asterids</taxon>
        <taxon>lamiids</taxon>
        <taxon>Solanales</taxon>
        <taxon>Convolvulaceae</taxon>
        <taxon>Cuscuteae</taxon>
        <taxon>Cuscuta</taxon>
        <taxon>Cuscuta subgen. Cuscuta</taxon>
    </lineage>
</organism>
<proteinExistence type="predicted"/>
<dbReference type="EMBL" id="CAMAPF010000921">
    <property type="protein sequence ID" value="CAH9121538.1"/>
    <property type="molecule type" value="Genomic_DNA"/>
</dbReference>
<sequence length="330" mass="37618">MVWKQGKMESRLNKLERKITEVIAILDKRDQHRSRGKSRSRSRSHASHASHRTSLRHSARSIEGSEKSEECRRGPRDQSKKTRHLPIPEKQNSSQSCTKRKTESRMSTLRSQKSETDGLNTQASPSVINSRNKASRTKEEPSDSLVLSRGNSLRAQEFPRSIKNNELEPTGSRFKKRNNEDEIEEQITVVGVLKSEMALQVCGNSFHLTQKMNWPNILESEMVYHQSSNISLVGMNKFGDLRLEDVSMLNYDVRKKHGVQSLDGPDNCFHNLATEKFAVMIGNCKTIHEDDKSRQSEHFGRSSLQLATIIVKKYSGSFTAEVSKWYKESG</sequence>
<protein>
    <submittedName>
        <fullName evidence="2">Uncharacterized protein</fullName>
    </submittedName>
</protein>